<evidence type="ECO:0000313" key="8">
    <source>
        <dbReference type="EMBL" id="CDR33445.1"/>
    </source>
</evidence>
<dbReference type="InterPro" id="IPR001750">
    <property type="entry name" value="ND/Mrp_TM"/>
</dbReference>
<keyword evidence="3 5" id="KW-1133">Transmembrane helix</keyword>
<comment type="caution">
    <text evidence="8">The sequence shown here is derived from an EMBL/GenBank/DDBJ whole genome shotgun (WGS) entry which is preliminary data.</text>
</comment>
<dbReference type="GO" id="GO:0042773">
    <property type="term" value="P:ATP synthesis coupled electron transport"/>
    <property type="evidence" value="ECO:0007669"/>
    <property type="project" value="InterPro"/>
</dbReference>
<keyword evidence="2 5" id="KW-0812">Transmembrane</keyword>
<comment type="function">
    <text evidence="5">NDH-1 shuttles electrons from NADH, via FMN and iron-sulfur (Fe-S) centers, to quinones in the respiratory chain. The immediate electron acceptor for the enzyme in this species is believed to be ubiquinone. Couples the redox reaction to proton translocation (for every two electrons transferred, four hydrogen ions are translocated across the cytoplasmic membrane), and thus conserves the redox energy in a proton gradient.</text>
</comment>
<dbReference type="InterPro" id="IPR010096">
    <property type="entry name" value="NADH-Q_OxRdtase_suN/2"/>
</dbReference>
<dbReference type="OrthoDB" id="9807568at2"/>
<dbReference type="NCBIfam" id="TIGR01770">
    <property type="entry name" value="NDH_I_N"/>
    <property type="match status" value="1"/>
</dbReference>
<comment type="subcellular location">
    <subcellularLocation>
        <location evidence="5">Cell membrane</location>
        <topology evidence="5">Multi-pass membrane protein</topology>
    </subcellularLocation>
    <subcellularLocation>
        <location evidence="1">Endomembrane system</location>
        <topology evidence="1">Multi-pass membrane protein</topology>
    </subcellularLocation>
    <subcellularLocation>
        <location evidence="6">Membrane</location>
        <topology evidence="6">Multi-pass membrane protein</topology>
    </subcellularLocation>
</comment>
<reference evidence="8" key="1">
    <citation type="submission" date="2013-12" db="EMBL/GenBank/DDBJ databases">
        <authorList>
            <person name="Linke B."/>
        </authorList>
    </citation>
    <scope>NUCLEOTIDE SEQUENCE [LARGE SCALE GENOMIC DNA]</scope>
    <source>
        <strain evidence="8">CRIB-18</strain>
    </source>
</reference>
<feature type="transmembrane region" description="Helical" evidence="5">
    <location>
        <begin position="164"/>
        <end position="186"/>
    </location>
</feature>
<feature type="transmembrane region" description="Helical" evidence="5">
    <location>
        <begin position="108"/>
        <end position="127"/>
    </location>
</feature>
<feature type="transmembrane region" description="Helical" evidence="5">
    <location>
        <begin position="12"/>
        <end position="30"/>
    </location>
</feature>
<dbReference type="GO" id="GO:0008137">
    <property type="term" value="F:NADH dehydrogenase (ubiquinone) activity"/>
    <property type="evidence" value="ECO:0007669"/>
    <property type="project" value="InterPro"/>
</dbReference>
<keyword evidence="5" id="KW-0813">Transport</keyword>
<feature type="transmembrane region" description="Helical" evidence="5">
    <location>
        <begin position="328"/>
        <end position="352"/>
    </location>
</feature>
<dbReference type="PANTHER" id="PTHR22773">
    <property type="entry name" value="NADH DEHYDROGENASE"/>
    <property type="match status" value="1"/>
</dbReference>
<accession>A0A090D0Q6</accession>
<organism evidence="8 9">
    <name type="scientific">Candidatus Criblamydia sequanensis CRIB-18</name>
    <dbReference type="NCBI Taxonomy" id="1437425"/>
    <lineage>
        <taxon>Bacteria</taxon>
        <taxon>Pseudomonadati</taxon>
        <taxon>Chlamydiota</taxon>
        <taxon>Chlamydiia</taxon>
        <taxon>Parachlamydiales</taxon>
        <taxon>Candidatus Criblamydiaceae</taxon>
        <taxon>Candidatus Criblamydia</taxon>
    </lineage>
</organism>
<proteinExistence type="inferred from homology"/>
<evidence type="ECO:0000256" key="3">
    <source>
        <dbReference type="ARBA" id="ARBA00022989"/>
    </source>
</evidence>
<feature type="transmembrane region" description="Helical" evidence="5">
    <location>
        <begin position="37"/>
        <end position="55"/>
    </location>
</feature>
<dbReference type="GO" id="GO:0005886">
    <property type="term" value="C:plasma membrane"/>
    <property type="evidence" value="ECO:0007669"/>
    <property type="project" value="UniProtKB-SubCell"/>
</dbReference>
<feature type="transmembrane region" description="Helical" evidence="5">
    <location>
        <begin position="408"/>
        <end position="428"/>
    </location>
</feature>
<keyword evidence="5" id="KW-0874">Quinone</keyword>
<feature type="domain" description="NADH:quinone oxidoreductase/Mrp antiporter transmembrane" evidence="7">
    <location>
        <begin position="127"/>
        <end position="423"/>
    </location>
</feature>
<evidence type="ECO:0000256" key="6">
    <source>
        <dbReference type="RuleBase" id="RU000320"/>
    </source>
</evidence>
<sequence length="477" mass="52534">MITKNDILALSPLLILLGFGLLLLLLECFYSKETKKYGFLVASLAFILALFFSMTPEKPLGEFLSPWIKSDRLGHLFTLLFLSIGFFVTLISASFFSENETDCDVTQGEYYFLLLSAIAGLILISISADFLTLFLGFETFSLALYVLTAYIKKWKVSHEASFKYFIMGAFASGILLYGIAFVYGGIGNTAFDGMEKALDTITVASNKTLFLTGLIFITVGLCFKAAIVPFHAWAPDVYEGASIPVTAFMAVGAKAGAFAAFARIFLSSLPNLDERFNQMLVYLAIATLIYASFVMLRQFQFRRFFAYSGISHAAFLLIPIAASDSDSLLTLLFYLVVYSLATIGVFGVAAMIQKKGEGFNLNNLKGLFHRSPFLASLLAICLLTLAGIPPTAGFFAKFFVFKEAFQKGYYIFVTVGLLTSILSAYYYLKIMSTLFTRSFEEGTSLKVSLPSTLASLLSFVLIVIISLFPITLISLVR</sequence>
<dbReference type="EMBL" id="CCEJ010000003">
    <property type="protein sequence ID" value="CDR33445.1"/>
    <property type="molecule type" value="Genomic_DNA"/>
</dbReference>
<feature type="transmembrane region" description="Helical" evidence="5">
    <location>
        <begin position="209"/>
        <end position="233"/>
    </location>
</feature>
<comment type="subunit">
    <text evidence="5">NDH-1 is composed of 14 different subunits. Subunits NuoA, H, J, K, L, M, N constitute the membrane sector of the complex.</text>
</comment>
<dbReference type="GO" id="GO:0050136">
    <property type="term" value="F:NADH dehydrogenase (quinone) (non-electrogenic) activity"/>
    <property type="evidence" value="ECO:0007669"/>
    <property type="project" value="UniProtKB-UniRule"/>
</dbReference>
<comment type="similarity">
    <text evidence="5">Belongs to the complex I subunit 2 family.</text>
</comment>
<evidence type="ECO:0000256" key="5">
    <source>
        <dbReference type="HAMAP-Rule" id="MF_00445"/>
    </source>
</evidence>
<dbReference type="AlphaFoldDB" id="A0A090D0Q6"/>
<feature type="transmembrane region" description="Helical" evidence="5">
    <location>
        <begin position="75"/>
        <end position="96"/>
    </location>
</feature>
<feature type="transmembrane region" description="Helical" evidence="5">
    <location>
        <begin position="245"/>
        <end position="266"/>
    </location>
</feature>
<comment type="catalytic activity">
    <reaction evidence="5">
        <text>a quinone + NADH + 5 H(+)(in) = a quinol + NAD(+) + 4 H(+)(out)</text>
        <dbReference type="Rhea" id="RHEA:57888"/>
        <dbReference type="ChEBI" id="CHEBI:15378"/>
        <dbReference type="ChEBI" id="CHEBI:24646"/>
        <dbReference type="ChEBI" id="CHEBI:57540"/>
        <dbReference type="ChEBI" id="CHEBI:57945"/>
        <dbReference type="ChEBI" id="CHEBI:132124"/>
    </reaction>
</comment>
<keyword evidence="4 5" id="KW-0472">Membrane</keyword>
<evidence type="ECO:0000256" key="1">
    <source>
        <dbReference type="ARBA" id="ARBA00004127"/>
    </source>
</evidence>
<reference evidence="8" key="2">
    <citation type="submission" date="2014-09" db="EMBL/GenBank/DDBJ databases">
        <title>Criblamydia sequanensis harbors a mega-plasmid encoding arsenite resistance.</title>
        <authorList>
            <person name="Bertelli C."/>
            <person name="Goesmann A."/>
            <person name="Greub G."/>
        </authorList>
    </citation>
    <scope>NUCLEOTIDE SEQUENCE [LARGE SCALE GENOMIC DNA]</scope>
    <source>
        <strain evidence="8">CRIB-18</strain>
    </source>
</reference>
<evidence type="ECO:0000256" key="2">
    <source>
        <dbReference type="ARBA" id="ARBA00022692"/>
    </source>
</evidence>
<keyword evidence="9" id="KW-1185">Reference proteome</keyword>
<keyword evidence="5" id="KW-0830">Ubiquinone</keyword>
<keyword evidence="5" id="KW-1278">Translocase</keyword>
<dbReference type="RefSeq" id="WP_041016936.1">
    <property type="nucleotide sequence ID" value="NZ_CCEJ010000003.1"/>
</dbReference>
<dbReference type="HAMAP" id="MF_00445">
    <property type="entry name" value="NDH1_NuoN_1"/>
    <property type="match status" value="1"/>
</dbReference>
<keyword evidence="5" id="KW-0520">NAD</keyword>
<feature type="transmembrane region" description="Helical" evidence="5">
    <location>
        <begin position="278"/>
        <end position="297"/>
    </location>
</feature>
<keyword evidence="8" id="KW-0560">Oxidoreductase</keyword>
<evidence type="ECO:0000313" key="9">
    <source>
        <dbReference type="Proteomes" id="UP000031552"/>
    </source>
</evidence>
<dbReference type="PRINTS" id="PR01434">
    <property type="entry name" value="NADHDHGNASE5"/>
</dbReference>
<dbReference type="GO" id="GO:0048038">
    <property type="term" value="F:quinone binding"/>
    <property type="evidence" value="ECO:0007669"/>
    <property type="project" value="UniProtKB-KW"/>
</dbReference>
<evidence type="ECO:0000256" key="4">
    <source>
        <dbReference type="ARBA" id="ARBA00023136"/>
    </source>
</evidence>
<dbReference type="GO" id="GO:0012505">
    <property type="term" value="C:endomembrane system"/>
    <property type="evidence" value="ECO:0007669"/>
    <property type="project" value="UniProtKB-SubCell"/>
</dbReference>
<dbReference type="eggNOG" id="COG1007">
    <property type="taxonomic scope" value="Bacteria"/>
</dbReference>
<dbReference type="Pfam" id="PF00361">
    <property type="entry name" value="Proton_antipo_M"/>
    <property type="match status" value="1"/>
</dbReference>
<name>A0A090D0Q6_9BACT</name>
<gene>
    <name evidence="5 8" type="primary">nuoN</name>
    <name evidence="8" type="ORF">CSEC_0612</name>
</gene>
<keyword evidence="5" id="KW-1003">Cell membrane</keyword>
<dbReference type="STRING" id="1437425.CSEC_0612"/>
<protein>
    <recommendedName>
        <fullName evidence="5">NADH-quinone oxidoreductase subunit N</fullName>
        <ecNumber evidence="5">7.1.1.-</ecNumber>
    </recommendedName>
    <alternativeName>
        <fullName evidence="5">NADH dehydrogenase I subunit N</fullName>
    </alternativeName>
    <alternativeName>
        <fullName evidence="5">NDH-1 subunit N</fullName>
    </alternativeName>
</protein>
<feature type="transmembrane region" description="Helical" evidence="5">
    <location>
        <begin position="304"/>
        <end position="322"/>
    </location>
</feature>
<dbReference type="EC" id="7.1.1.-" evidence="5"/>
<feature type="transmembrane region" description="Helical" evidence="5">
    <location>
        <begin position="449"/>
        <end position="476"/>
    </location>
</feature>
<feature type="transmembrane region" description="Helical" evidence="5">
    <location>
        <begin position="373"/>
        <end position="396"/>
    </location>
</feature>
<evidence type="ECO:0000259" key="7">
    <source>
        <dbReference type="Pfam" id="PF00361"/>
    </source>
</evidence>
<dbReference type="Proteomes" id="UP000031552">
    <property type="component" value="Unassembled WGS sequence"/>
</dbReference>